<proteinExistence type="predicted"/>
<dbReference type="PIRSF" id="PIRSF031679">
    <property type="entry name" value="Mtase_Alr7345_prd"/>
    <property type="match status" value="1"/>
</dbReference>
<feature type="chain" id="PRO_5047398288" evidence="1">
    <location>
        <begin position="26"/>
        <end position="289"/>
    </location>
</feature>
<evidence type="ECO:0000256" key="1">
    <source>
        <dbReference type="SAM" id="SignalP"/>
    </source>
</evidence>
<feature type="signal peptide" evidence="1">
    <location>
        <begin position="1"/>
        <end position="25"/>
    </location>
</feature>
<dbReference type="InterPro" id="IPR016980">
    <property type="entry name" value="S-AdoMet-dep_MeTrfase_Alr7345"/>
</dbReference>
<accession>A0ABP3GR88</accession>
<comment type="caution">
    <text evidence="2">The sequence shown here is derived from an EMBL/GenBank/DDBJ whole genome shotgun (WGS) entry which is preliminary data.</text>
</comment>
<dbReference type="RefSeq" id="WP_343843319.1">
    <property type="nucleotide sequence ID" value="NZ_BAAAEI010000006.1"/>
</dbReference>
<protein>
    <submittedName>
        <fullName evidence="2">Class I SAM-dependent methyltransferase</fullName>
    </submittedName>
</protein>
<keyword evidence="1" id="KW-0732">Signal</keyword>
<name>A0ABP3GR88_9ALTE</name>
<dbReference type="SUPFAM" id="SSF53335">
    <property type="entry name" value="S-adenosyl-L-methionine-dependent methyltransferases"/>
    <property type="match status" value="1"/>
</dbReference>
<sequence>MMKPHALLKLTSVALLALTSQIALSADMAKDAIWTAVNSNPHRSESEIARDQYRHPEQVLRFFNIKATDRVAEVAPGAGWYTHILAPLLKDQGNYVGLQHHPAYYGKWPDWAAKLAAYPEQVAQQPELYGNRASASWLPMPEGLPVEENSVDVLLIVRTLHNWQNQGRMEPGLQQSWQILKPGGTLAVVQHRLNESSTLDAETAAKNGRFKQSQVIAMIEAHGFKLVDSSEVNANPKDEQNYPKGVWTLPPTLALKEQDQDKYLAIGESDRMTLKFIKVANQQLTQVTH</sequence>
<evidence type="ECO:0000313" key="2">
    <source>
        <dbReference type="EMBL" id="GAA0350511.1"/>
    </source>
</evidence>
<gene>
    <name evidence="2" type="ORF">GCM10009092_13630</name>
</gene>
<reference evidence="3" key="1">
    <citation type="journal article" date="2019" name="Int. J. Syst. Evol. Microbiol.">
        <title>The Global Catalogue of Microorganisms (GCM) 10K type strain sequencing project: providing services to taxonomists for standard genome sequencing and annotation.</title>
        <authorList>
            <consortium name="The Broad Institute Genomics Platform"/>
            <consortium name="The Broad Institute Genome Sequencing Center for Infectious Disease"/>
            <person name="Wu L."/>
            <person name="Ma J."/>
        </authorList>
    </citation>
    <scope>NUCLEOTIDE SEQUENCE [LARGE SCALE GENOMIC DNA]</scope>
    <source>
        <strain evidence="3">JCM 13378</strain>
    </source>
</reference>
<keyword evidence="2" id="KW-0808">Transferase</keyword>
<dbReference type="Gene3D" id="3.40.50.150">
    <property type="entry name" value="Vaccinia Virus protein VP39"/>
    <property type="match status" value="1"/>
</dbReference>
<dbReference type="GO" id="GO:0032259">
    <property type="term" value="P:methylation"/>
    <property type="evidence" value="ECO:0007669"/>
    <property type="project" value="UniProtKB-KW"/>
</dbReference>
<evidence type="ECO:0000313" key="3">
    <source>
        <dbReference type="Proteomes" id="UP001501757"/>
    </source>
</evidence>
<dbReference type="InterPro" id="IPR029063">
    <property type="entry name" value="SAM-dependent_MTases_sf"/>
</dbReference>
<dbReference type="EMBL" id="BAAAEI010000006">
    <property type="protein sequence ID" value="GAA0350511.1"/>
    <property type="molecule type" value="Genomic_DNA"/>
</dbReference>
<dbReference type="GO" id="GO:0008168">
    <property type="term" value="F:methyltransferase activity"/>
    <property type="evidence" value="ECO:0007669"/>
    <property type="project" value="UniProtKB-KW"/>
</dbReference>
<dbReference type="Proteomes" id="UP001501757">
    <property type="component" value="Unassembled WGS sequence"/>
</dbReference>
<organism evidence="2 3">
    <name type="scientific">Bowmanella denitrificans</name>
    <dbReference type="NCBI Taxonomy" id="366582"/>
    <lineage>
        <taxon>Bacteria</taxon>
        <taxon>Pseudomonadati</taxon>
        <taxon>Pseudomonadota</taxon>
        <taxon>Gammaproteobacteria</taxon>
        <taxon>Alteromonadales</taxon>
        <taxon>Alteromonadaceae</taxon>
        <taxon>Bowmanella</taxon>
    </lineage>
</organism>
<keyword evidence="2" id="KW-0489">Methyltransferase</keyword>
<keyword evidence="3" id="KW-1185">Reference proteome</keyword>